<sequence>MIHWPQNHAGTCSICYQSNEQKIEHLVGSRCIASHSRRSEAAADGLRLPLLLDRGALGCKGCAPRACARLVPAVAPCRRRRTGRPLHLPGHDVPRHGVLHGGVRARPRRAPAEGQHRAVRGRHRLSTPQCRSRAEDELERRDKTSVVSFVMWLAAELEAAEPESSPGMMAMCMLLSLVGPYLLVTRLLLLRGSRHYQHRQDELGRYRSAST</sequence>
<evidence type="ECO:0000256" key="2">
    <source>
        <dbReference type="SAM" id="Phobius"/>
    </source>
</evidence>
<feature type="region of interest" description="Disordered" evidence="1">
    <location>
        <begin position="106"/>
        <end position="137"/>
    </location>
</feature>
<proteinExistence type="predicted"/>
<reference evidence="3" key="2">
    <citation type="journal article" date="2015" name="Data Brief">
        <title>Shoot transcriptome of the giant reed, Arundo donax.</title>
        <authorList>
            <person name="Barrero R.A."/>
            <person name="Guerrero F.D."/>
            <person name="Moolhuijzen P."/>
            <person name="Goolsby J.A."/>
            <person name="Tidwell J."/>
            <person name="Bellgard S.E."/>
            <person name="Bellgard M.I."/>
        </authorList>
    </citation>
    <scope>NUCLEOTIDE SEQUENCE</scope>
    <source>
        <tissue evidence="3">Shoot tissue taken approximately 20 cm above the soil surface</tissue>
    </source>
</reference>
<keyword evidence="2" id="KW-0812">Transmembrane</keyword>
<feature type="transmembrane region" description="Helical" evidence="2">
    <location>
        <begin position="168"/>
        <end position="189"/>
    </location>
</feature>
<keyword evidence="2" id="KW-1133">Transmembrane helix</keyword>
<protein>
    <submittedName>
        <fullName evidence="3">Uncharacterized protein</fullName>
    </submittedName>
</protein>
<organism evidence="3">
    <name type="scientific">Arundo donax</name>
    <name type="common">Giant reed</name>
    <name type="synonym">Donax arundinaceus</name>
    <dbReference type="NCBI Taxonomy" id="35708"/>
    <lineage>
        <taxon>Eukaryota</taxon>
        <taxon>Viridiplantae</taxon>
        <taxon>Streptophyta</taxon>
        <taxon>Embryophyta</taxon>
        <taxon>Tracheophyta</taxon>
        <taxon>Spermatophyta</taxon>
        <taxon>Magnoliopsida</taxon>
        <taxon>Liliopsida</taxon>
        <taxon>Poales</taxon>
        <taxon>Poaceae</taxon>
        <taxon>PACMAD clade</taxon>
        <taxon>Arundinoideae</taxon>
        <taxon>Arundineae</taxon>
        <taxon>Arundo</taxon>
    </lineage>
</organism>
<dbReference type="AlphaFoldDB" id="A0A0A9HKB2"/>
<keyword evidence="2" id="KW-0472">Membrane</keyword>
<evidence type="ECO:0000313" key="3">
    <source>
        <dbReference type="EMBL" id="JAE36274.1"/>
    </source>
</evidence>
<dbReference type="EMBL" id="GBRH01161622">
    <property type="protein sequence ID" value="JAE36274.1"/>
    <property type="molecule type" value="Transcribed_RNA"/>
</dbReference>
<name>A0A0A9HKB2_ARUDO</name>
<accession>A0A0A9HKB2</accession>
<evidence type="ECO:0000256" key="1">
    <source>
        <dbReference type="SAM" id="MobiDB-lite"/>
    </source>
</evidence>
<reference evidence="3" key="1">
    <citation type="submission" date="2014-09" db="EMBL/GenBank/DDBJ databases">
        <authorList>
            <person name="Magalhaes I.L.F."/>
            <person name="Oliveira U."/>
            <person name="Santos F.R."/>
            <person name="Vidigal T.H.D.A."/>
            <person name="Brescovit A.D."/>
            <person name="Santos A.J."/>
        </authorList>
    </citation>
    <scope>NUCLEOTIDE SEQUENCE</scope>
    <source>
        <tissue evidence="3">Shoot tissue taken approximately 20 cm above the soil surface</tissue>
    </source>
</reference>